<name>A0A7D8V4K3_VANHU</name>
<evidence type="ECO:0000313" key="2">
    <source>
        <dbReference type="EMBL" id="TXT15797.1"/>
    </source>
</evidence>
<protein>
    <submittedName>
        <fullName evidence="2">Uncharacterized protein</fullName>
    </submittedName>
</protein>
<evidence type="ECO:0000313" key="3">
    <source>
        <dbReference type="Proteomes" id="UP000473826"/>
    </source>
</evidence>
<feature type="region of interest" description="Disordered" evidence="1">
    <location>
        <begin position="48"/>
        <end position="69"/>
    </location>
</feature>
<evidence type="ECO:0000256" key="1">
    <source>
        <dbReference type="SAM" id="MobiDB-lite"/>
    </source>
</evidence>
<gene>
    <name evidence="2" type="ORF">VHUM_00300</name>
</gene>
<dbReference type="EMBL" id="QKWK01000001">
    <property type="protein sequence ID" value="TXT15797.1"/>
    <property type="molecule type" value="Genomic_DNA"/>
</dbReference>
<reference evidence="2 3" key="1">
    <citation type="journal article" date="2019" name="PLoS Genet.">
        <title>Convergent evolution of linked mating-type loci in basidiomycete fungi.</title>
        <authorList>
            <person name="Sun S."/>
            <person name="Coelho M.A."/>
            <person name="Heitman J."/>
            <person name="Nowrousian M."/>
        </authorList>
    </citation>
    <scope>NUCLEOTIDE SEQUENCE [LARGE SCALE GENOMIC DNA]</scope>
    <source>
        <strain evidence="2 3">CBS 4282</strain>
    </source>
</reference>
<comment type="caution">
    <text evidence="2">The sequence shown here is derived from an EMBL/GenBank/DDBJ whole genome shotgun (WGS) entry which is preliminary data.</text>
</comment>
<organism evidence="2 3">
    <name type="scientific">Vanrija humicola</name>
    <name type="common">Yeast</name>
    <name type="synonym">Cryptococcus humicola</name>
    <dbReference type="NCBI Taxonomy" id="5417"/>
    <lineage>
        <taxon>Eukaryota</taxon>
        <taxon>Fungi</taxon>
        <taxon>Dikarya</taxon>
        <taxon>Basidiomycota</taxon>
        <taxon>Agaricomycotina</taxon>
        <taxon>Tremellomycetes</taxon>
        <taxon>Trichosporonales</taxon>
        <taxon>Trichosporonaceae</taxon>
        <taxon>Vanrija</taxon>
    </lineage>
</organism>
<feature type="compositionally biased region" description="Basic residues" evidence="1">
    <location>
        <begin position="53"/>
        <end position="62"/>
    </location>
</feature>
<sequence>MGQGGHWRGDVVRACVDRPAGVQRARRRRAVPRRRQHGLCVPHLPVGCGPGGRPRRQGRHGAVKVLPRD</sequence>
<keyword evidence="3" id="KW-1185">Reference proteome</keyword>
<dbReference type="AlphaFoldDB" id="A0A7D8V4K3"/>
<accession>A0A7D8V4K3</accession>
<proteinExistence type="predicted"/>
<dbReference type="Proteomes" id="UP000473826">
    <property type="component" value="Unassembled WGS sequence"/>
</dbReference>